<dbReference type="GO" id="GO:0009231">
    <property type="term" value="P:riboflavin biosynthetic process"/>
    <property type="evidence" value="ECO:0007669"/>
    <property type="project" value="InterPro"/>
</dbReference>
<dbReference type="GO" id="GO:0008703">
    <property type="term" value="F:5-amino-6-(5-phosphoribosylamino)uracil reductase activity"/>
    <property type="evidence" value="ECO:0007669"/>
    <property type="project" value="InterPro"/>
</dbReference>
<dbReference type="PANTHER" id="PTHR38011:SF11">
    <property type="entry name" value="2,5-DIAMINO-6-RIBOSYLAMINO-4(3H)-PYRIMIDINONE 5'-PHOSPHATE REDUCTASE"/>
    <property type="match status" value="1"/>
</dbReference>
<evidence type="ECO:0000313" key="3">
    <source>
        <dbReference type="Proteomes" id="UP000460221"/>
    </source>
</evidence>
<dbReference type="AlphaFoldDB" id="A0A7K1FFE7"/>
<proteinExistence type="predicted"/>
<feature type="domain" description="Bacterial bifunctional deaminase-reductase C-terminal" evidence="1">
    <location>
        <begin position="4"/>
        <end position="175"/>
    </location>
</feature>
<dbReference type="InterPro" id="IPR024072">
    <property type="entry name" value="DHFR-like_dom_sf"/>
</dbReference>
<sequence>MRRLIVTENMALDGIVSPMGDWFDPAAQDDELLATNHEHQAAADALVLGRQTFEEFQGFWPLQTDDRTGVTDYLNGVDKYVLSTTLESTSWQRSTILRGPAAEELAALKDRPGADIVITGSVTLVQSLWDTGLVDLVRVFLYPAAQGGGRSLFPDGTGPRFTLVDSKVHTSGVVLLTYQPAG</sequence>
<dbReference type="SUPFAM" id="SSF53597">
    <property type="entry name" value="Dihydrofolate reductase-like"/>
    <property type="match status" value="1"/>
</dbReference>
<accession>A0A7K1FFE7</accession>
<gene>
    <name evidence="2" type="ORF">GIS00_02565</name>
</gene>
<dbReference type="EMBL" id="WLYK01000001">
    <property type="protein sequence ID" value="MTD12827.1"/>
    <property type="molecule type" value="Genomic_DNA"/>
</dbReference>
<protein>
    <submittedName>
        <fullName evidence="2">Dihydrofolate reductase</fullName>
    </submittedName>
</protein>
<dbReference type="Pfam" id="PF01872">
    <property type="entry name" value="RibD_C"/>
    <property type="match status" value="1"/>
</dbReference>
<dbReference type="Gene3D" id="3.40.430.10">
    <property type="entry name" value="Dihydrofolate Reductase, subunit A"/>
    <property type="match status" value="1"/>
</dbReference>
<name>A0A7K1FFE7_9ACTN</name>
<comment type="caution">
    <text evidence="2">The sequence shown here is derived from an EMBL/GenBank/DDBJ whole genome shotgun (WGS) entry which is preliminary data.</text>
</comment>
<organism evidence="2 3">
    <name type="scientific">Nakamurella alba</name>
    <dbReference type="NCBI Taxonomy" id="2665158"/>
    <lineage>
        <taxon>Bacteria</taxon>
        <taxon>Bacillati</taxon>
        <taxon>Actinomycetota</taxon>
        <taxon>Actinomycetes</taxon>
        <taxon>Nakamurellales</taxon>
        <taxon>Nakamurellaceae</taxon>
        <taxon>Nakamurella</taxon>
    </lineage>
</organism>
<reference evidence="2 3" key="1">
    <citation type="submission" date="2019-11" db="EMBL/GenBank/DDBJ databases">
        <authorList>
            <person name="Jiang L.-Q."/>
        </authorList>
    </citation>
    <scope>NUCLEOTIDE SEQUENCE [LARGE SCALE GENOMIC DNA]</scope>
    <source>
        <strain evidence="2 3">YIM 132087</strain>
    </source>
</reference>
<evidence type="ECO:0000313" key="2">
    <source>
        <dbReference type="EMBL" id="MTD12827.1"/>
    </source>
</evidence>
<dbReference type="RefSeq" id="WP_154766820.1">
    <property type="nucleotide sequence ID" value="NZ_WLYK01000001.1"/>
</dbReference>
<dbReference type="InterPro" id="IPR050765">
    <property type="entry name" value="Riboflavin_Biosynth_HTPR"/>
</dbReference>
<keyword evidence="3" id="KW-1185">Reference proteome</keyword>
<dbReference type="PANTHER" id="PTHR38011">
    <property type="entry name" value="DIHYDROFOLATE REDUCTASE FAMILY PROTEIN (AFU_ORTHOLOGUE AFUA_8G06820)"/>
    <property type="match status" value="1"/>
</dbReference>
<dbReference type="Proteomes" id="UP000460221">
    <property type="component" value="Unassembled WGS sequence"/>
</dbReference>
<evidence type="ECO:0000259" key="1">
    <source>
        <dbReference type="Pfam" id="PF01872"/>
    </source>
</evidence>
<dbReference type="InterPro" id="IPR002734">
    <property type="entry name" value="RibDG_C"/>
</dbReference>